<dbReference type="InterPro" id="IPR006068">
    <property type="entry name" value="ATPase_P-typ_cation-transptr_C"/>
</dbReference>
<protein>
    <recommendedName>
        <fullName evidence="9">Calcium-transporting ATPase</fullName>
        <ecNumber evidence="9">7.2.2.10</ecNumber>
    </recommendedName>
</protein>
<dbReference type="Proteomes" id="UP001652623">
    <property type="component" value="Chromosome 3"/>
</dbReference>
<feature type="transmembrane region" description="Helical" evidence="9">
    <location>
        <begin position="718"/>
        <end position="740"/>
    </location>
</feature>
<dbReference type="NCBIfam" id="TIGR01517">
    <property type="entry name" value="ATPase-IIB_Ca"/>
    <property type="match status" value="1"/>
</dbReference>
<feature type="transmembrane region" description="Helical" evidence="9">
    <location>
        <begin position="893"/>
        <end position="915"/>
    </location>
</feature>
<keyword evidence="1 9" id="KW-0813">Transport</keyword>
<keyword evidence="9" id="KW-0547">Nucleotide-binding</keyword>
<dbReference type="SUPFAM" id="SSF56784">
    <property type="entry name" value="HAD-like"/>
    <property type="match status" value="1"/>
</dbReference>
<sequence>MDSMSTTHRKIMKVVKEKNLEQLNDELGGIEGVATALGTHTRTGIPDDEKKIDQQRKKFGSNTYKMPRPKGFFRTLWRPLQEFAILIDFVNMLAAFILFVAAYGTGSCMPSSAHKSRANISEDEIKVLRGGQSNNVSKSEIVVGDVVCLKFGDEVPADGLFLRGNNLQLEERDSEISGRAVQVVNAENPFLFSGSQVVNPDGGGQMMVTSVGMKAKWCEMMGQHSCGSSDEEIVKVEDQVYVLTCSIRKKVGLPIALLGVIALLPRYFTGNTKSYEGNQEFVDGDIRVNFWDSSLLKFIGAAFTTVFTVIPESLRLGVALTTFYSKKRMMADMEMVSDTSVSCCETMGSVTTICTSKTGILTMNQMEVKKFYLGEHCVLESEAYSTNAPTHVKNLLKEGIALNTSPSTPTDKAILLWAVRVLDIDMEVESRCTVLRRDHRDDEAPLNLNSQKKKRSGVLMKREVDNTVHVHWKGEAEAILKMCSSCYDISISGNLIDLDDGRKVTFRRIVQHMTERSLQCIAFAHNQVELVDGPDPLKENGLVLLGLVGIKDPCRPKMKEAVKDCQNAGVDVKMFTSDNISSAKHIARECGILLDIDDQEGAVITGEAFRRYSENERMEKVDQIRVMANSSQDDKLLMVKTLKKKDAIVAVSGNSTKDVLALLEADVGISMGIKSGTDVAKKVSDIVILDDGFASVARVLKSSICIYNNMQKFIQFELTLNLAALAIIFISAACAGEILLTSGDVLWLNLIVNTLASLALAMERPTEEPIKRQPVGRKEPLISNIMLRNLLAQVLYQIVVVFTLMFKAKSILGVETMTANSIRKRNTLIFHAFLLCQVFNEFNARNLEKKNVFKGLLRDRLFLVFIAITISVEVMFVELFVNQNDYFERLELWQWGICFGIGFVSWPIGCVVKCIPVPEKPVRCYLGLVN</sequence>
<keyword evidence="13" id="KW-1185">Reference proteome</keyword>
<gene>
    <name evidence="14" type="primary">LOC132803165</name>
</gene>
<dbReference type="RefSeq" id="XP_060671415.1">
    <property type="nucleotide sequence ID" value="XM_060815432.1"/>
</dbReference>
<comment type="function">
    <text evidence="9">Catalyzes the hydrolysis of ATP coupled with the transport of calcium.</text>
</comment>
<dbReference type="InterPro" id="IPR004014">
    <property type="entry name" value="ATPase_P-typ_cation-transptr_N"/>
</dbReference>
<keyword evidence="9" id="KW-0067">ATP-binding</keyword>
<dbReference type="Gene3D" id="3.40.50.1000">
    <property type="entry name" value="HAD superfamily/HAD-like"/>
    <property type="match status" value="1"/>
</dbReference>
<evidence type="ECO:0000256" key="9">
    <source>
        <dbReference type="RuleBase" id="RU361146"/>
    </source>
</evidence>
<reference evidence="14" key="1">
    <citation type="submission" date="2025-08" db="UniProtKB">
        <authorList>
            <consortium name="RefSeq"/>
        </authorList>
    </citation>
    <scope>IDENTIFICATION</scope>
    <source>
        <tissue evidence="14">Seedling</tissue>
    </source>
</reference>
<dbReference type="InterPro" id="IPR023298">
    <property type="entry name" value="ATPase_P-typ_TM_dom_sf"/>
</dbReference>
<keyword evidence="9" id="KW-0109">Calcium transport</keyword>
<evidence type="ECO:0000256" key="5">
    <source>
        <dbReference type="ARBA" id="ARBA00022842"/>
    </source>
</evidence>
<evidence type="ECO:0000256" key="6">
    <source>
        <dbReference type="ARBA" id="ARBA00022989"/>
    </source>
</evidence>
<dbReference type="Pfam" id="PF13246">
    <property type="entry name" value="Cation_ATPase"/>
    <property type="match status" value="1"/>
</dbReference>
<feature type="transmembrane region" description="Helical" evidence="9">
    <location>
        <begin position="785"/>
        <end position="806"/>
    </location>
</feature>
<keyword evidence="2 9" id="KW-0812">Transmembrane</keyword>
<dbReference type="PRINTS" id="PR00119">
    <property type="entry name" value="CATATPASE"/>
</dbReference>
<feature type="domain" description="Cation-transporting P-type ATPase C-terminal" evidence="11">
    <location>
        <begin position="739"/>
        <end position="914"/>
    </location>
</feature>
<evidence type="ECO:0000256" key="3">
    <source>
        <dbReference type="ARBA" id="ARBA00022723"/>
    </source>
</evidence>
<dbReference type="InterPro" id="IPR059000">
    <property type="entry name" value="ATPase_P-type_domA"/>
</dbReference>
<dbReference type="SUPFAM" id="SSF81653">
    <property type="entry name" value="Calcium ATPase, transduction domain A"/>
    <property type="match status" value="1"/>
</dbReference>
<dbReference type="Gene3D" id="1.20.1110.10">
    <property type="entry name" value="Calcium-transporting ATPase, transmembrane domain"/>
    <property type="match status" value="2"/>
</dbReference>
<evidence type="ECO:0000313" key="13">
    <source>
        <dbReference type="Proteomes" id="UP001652623"/>
    </source>
</evidence>
<feature type="transmembrane region" description="Helical" evidence="9">
    <location>
        <begin position="862"/>
        <end position="881"/>
    </location>
</feature>
<dbReference type="PANTHER" id="PTHR24093:SF434">
    <property type="entry name" value="CALCIUM-TRANSPORTING ATPASE 13, PLASMA MEMBRANE-TYPE-RELATED"/>
    <property type="match status" value="1"/>
</dbReference>
<keyword evidence="4 9" id="KW-0106">Calcium</keyword>
<dbReference type="SUPFAM" id="SSF81665">
    <property type="entry name" value="Calcium ATPase, transmembrane domain M"/>
    <property type="match status" value="1"/>
</dbReference>
<evidence type="ECO:0000256" key="1">
    <source>
        <dbReference type="ARBA" id="ARBA00022448"/>
    </source>
</evidence>
<organism evidence="13 14">
    <name type="scientific">Ziziphus jujuba</name>
    <name type="common">Chinese jujube</name>
    <name type="synonym">Ziziphus sativa</name>
    <dbReference type="NCBI Taxonomy" id="326968"/>
    <lineage>
        <taxon>Eukaryota</taxon>
        <taxon>Viridiplantae</taxon>
        <taxon>Streptophyta</taxon>
        <taxon>Embryophyta</taxon>
        <taxon>Tracheophyta</taxon>
        <taxon>Spermatophyta</taxon>
        <taxon>Magnoliopsida</taxon>
        <taxon>eudicotyledons</taxon>
        <taxon>Gunneridae</taxon>
        <taxon>Pentapetalae</taxon>
        <taxon>rosids</taxon>
        <taxon>fabids</taxon>
        <taxon>Rosales</taxon>
        <taxon>Rhamnaceae</taxon>
        <taxon>Paliureae</taxon>
        <taxon>Ziziphus</taxon>
    </lineage>
</organism>
<feature type="domain" description="P-type ATPase A" evidence="10">
    <location>
        <begin position="121"/>
        <end position="216"/>
    </location>
</feature>
<evidence type="ECO:0000313" key="14">
    <source>
        <dbReference type="RefSeq" id="XP_060671415.1"/>
    </source>
</evidence>
<evidence type="ECO:0000259" key="11">
    <source>
        <dbReference type="Pfam" id="PF00689"/>
    </source>
</evidence>
<comment type="similarity">
    <text evidence="9">Belongs to the cation transport ATPase (P-type) (TC 3.A.3) family. Type IIB subfamily.</text>
</comment>
<evidence type="ECO:0000256" key="4">
    <source>
        <dbReference type="ARBA" id="ARBA00022837"/>
    </source>
</evidence>
<dbReference type="Pfam" id="PF00690">
    <property type="entry name" value="Cation_ATPase_N"/>
    <property type="match status" value="1"/>
</dbReference>
<keyword evidence="7 9" id="KW-0406">Ion transport</keyword>
<evidence type="ECO:0000256" key="8">
    <source>
        <dbReference type="ARBA" id="ARBA00023136"/>
    </source>
</evidence>
<dbReference type="InterPro" id="IPR023214">
    <property type="entry name" value="HAD_sf"/>
</dbReference>
<dbReference type="InterPro" id="IPR023299">
    <property type="entry name" value="ATPase_P-typ_cyto_dom_N"/>
</dbReference>
<dbReference type="InterPro" id="IPR006408">
    <property type="entry name" value="P-type_ATPase_IIB"/>
</dbReference>
<keyword evidence="8 9" id="KW-0472">Membrane</keyword>
<comment type="caution">
    <text evidence="9">Lacks conserved residue(s) required for the propagation of feature annotation.</text>
</comment>
<feature type="domain" description="Cation-transporting P-type ATPase N-terminal" evidence="12">
    <location>
        <begin position="27"/>
        <end position="87"/>
    </location>
</feature>
<proteinExistence type="inferred from homology"/>
<evidence type="ECO:0000256" key="7">
    <source>
        <dbReference type="ARBA" id="ARBA00023065"/>
    </source>
</evidence>
<accession>A0ABM4A3Z0</accession>
<dbReference type="PRINTS" id="PR00121">
    <property type="entry name" value="NAKATPASE"/>
</dbReference>
<comment type="subcellular location">
    <subcellularLocation>
        <location evidence="9">Membrane</location>
        <topology evidence="9">Multi-pass membrane protein</topology>
    </subcellularLocation>
</comment>
<dbReference type="InterPro" id="IPR036412">
    <property type="entry name" value="HAD-like_sf"/>
</dbReference>
<dbReference type="SUPFAM" id="SSF81660">
    <property type="entry name" value="Metal cation-transporting ATPase, ATP-binding domain N"/>
    <property type="match status" value="1"/>
</dbReference>
<feature type="transmembrane region" description="Helical" evidence="9">
    <location>
        <begin position="83"/>
        <end position="105"/>
    </location>
</feature>
<feature type="transmembrane region" description="Helical" evidence="9">
    <location>
        <begin position="746"/>
        <end position="764"/>
    </location>
</feature>
<dbReference type="GeneID" id="132803165"/>
<dbReference type="EC" id="7.2.2.10" evidence="9"/>
<evidence type="ECO:0000256" key="2">
    <source>
        <dbReference type="ARBA" id="ARBA00022692"/>
    </source>
</evidence>
<evidence type="ECO:0000259" key="12">
    <source>
        <dbReference type="Pfam" id="PF00690"/>
    </source>
</evidence>
<dbReference type="Gene3D" id="2.70.150.10">
    <property type="entry name" value="Calcium-transporting ATPase, cytoplasmic transduction domain A"/>
    <property type="match status" value="1"/>
</dbReference>
<evidence type="ECO:0000259" key="10">
    <source>
        <dbReference type="Pfam" id="PF00122"/>
    </source>
</evidence>
<keyword evidence="5" id="KW-0460">Magnesium</keyword>
<keyword evidence="3" id="KW-0479">Metal-binding</keyword>
<comment type="catalytic activity">
    <reaction evidence="9">
        <text>Ca(2+)(in) + ATP + H2O = Ca(2+)(out) + ADP + phosphate + H(+)</text>
        <dbReference type="Rhea" id="RHEA:18105"/>
        <dbReference type="ChEBI" id="CHEBI:15377"/>
        <dbReference type="ChEBI" id="CHEBI:15378"/>
        <dbReference type="ChEBI" id="CHEBI:29108"/>
        <dbReference type="ChEBI" id="CHEBI:30616"/>
        <dbReference type="ChEBI" id="CHEBI:43474"/>
        <dbReference type="ChEBI" id="CHEBI:456216"/>
        <dbReference type="EC" id="7.2.2.10"/>
    </reaction>
</comment>
<name>A0ABM4A3Z0_ZIZJJ</name>
<dbReference type="InterPro" id="IPR008250">
    <property type="entry name" value="ATPase_P-typ_transduc_dom_A_sf"/>
</dbReference>
<keyword evidence="6 9" id="KW-1133">Transmembrane helix</keyword>
<dbReference type="Pfam" id="PF00689">
    <property type="entry name" value="Cation_ATPase_C"/>
    <property type="match status" value="1"/>
</dbReference>
<dbReference type="PANTHER" id="PTHR24093">
    <property type="entry name" value="CATION TRANSPORTING ATPASE"/>
    <property type="match status" value="1"/>
</dbReference>
<dbReference type="Gene3D" id="3.40.1110.10">
    <property type="entry name" value="Calcium-transporting ATPase, cytoplasmic domain N"/>
    <property type="match status" value="1"/>
</dbReference>
<dbReference type="Pfam" id="PF00122">
    <property type="entry name" value="E1-E2_ATPase"/>
    <property type="match status" value="1"/>
</dbReference>